<evidence type="ECO:0000313" key="2">
    <source>
        <dbReference type="EMBL" id="TNJ62129.1"/>
    </source>
</evidence>
<evidence type="ECO:0000313" key="3">
    <source>
        <dbReference type="Proteomes" id="UP000307943"/>
    </source>
</evidence>
<comment type="caution">
    <text evidence="2">The sequence shown here is derived from an EMBL/GenBank/DDBJ whole genome shotgun (WGS) entry which is preliminary data.</text>
</comment>
<dbReference type="OrthoDB" id="2797614at2"/>
<dbReference type="Proteomes" id="UP000307943">
    <property type="component" value="Unassembled WGS sequence"/>
</dbReference>
<dbReference type="SUPFAM" id="SSF54593">
    <property type="entry name" value="Glyoxalase/Bleomycin resistance protein/Dihydroxybiphenyl dioxygenase"/>
    <property type="match status" value="1"/>
</dbReference>
<dbReference type="CDD" id="cd06587">
    <property type="entry name" value="VOC"/>
    <property type="match status" value="1"/>
</dbReference>
<dbReference type="AlphaFoldDB" id="A0A5C4T1Y5"/>
<organism evidence="2 3">
    <name type="scientific">Paenibacillus hemerocallicola</name>
    <dbReference type="NCBI Taxonomy" id="1172614"/>
    <lineage>
        <taxon>Bacteria</taxon>
        <taxon>Bacillati</taxon>
        <taxon>Bacillota</taxon>
        <taxon>Bacilli</taxon>
        <taxon>Bacillales</taxon>
        <taxon>Paenibacillaceae</taxon>
        <taxon>Paenibacillus</taxon>
    </lineage>
</organism>
<evidence type="ECO:0000259" key="1">
    <source>
        <dbReference type="PROSITE" id="PS51819"/>
    </source>
</evidence>
<sequence>MYKPSECMLEKIEMVSLRVRDVARSAGWYKKHAGLSILWNNGETAGLRANTGTVVVLVQADQRIPFTKERIVHYTTPDIYRVHQAMKSAGVMVEEVKACNHTGCFSFEDPSGSRVMVWTPIYFNSAADQHAIQTLICTVSEPVLV</sequence>
<name>A0A5C4T1Y5_9BACL</name>
<keyword evidence="3" id="KW-1185">Reference proteome</keyword>
<dbReference type="RefSeq" id="WP_139606400.1">
    <property type="nucleotide sequence ID" value="NZ_VDCQ01000065.1"/>
</dbReference>
<accession>A0A5C4T1Y5</accession>
<gene>
    <name evidence="2" type="ORF">FE784_32415</name>
</gene>
<dbReference type="InterPro" id="IPR004360">
    <property type="entry name" value="Glyas_Fos-R_dOase_dom"/>
</dbReference>
<dbReference type="Gene3D" id="3.10.180.10">
    <property type="entry name" value="2,3-Dihydroxybiphenyl 1,2-Dioxygenase, domain 1"/>
    <property type="match status" value="1"/>
</dbReference>
<dbReference type="InterPro" id="IPR029068">
    <property type="entry name" value="Glyas_Bleomycin-R_OHBP_Dase"/>
</dbReference>
<dbReference type="EMBL" id="VDCQ01000065">
    <property type="protein sequence ID" value="TNJ62129.1"/>
    <property type="molecule type" value="Genomic_DNA"/>
</dbReference>
<feature type="domain" description="VOC" evidence="1">
    <location>
        <begin position="11"/>
        <end position="120"/>
    </location>
</feature>
<dbReference type="InterPro" id="IPR037523">
    <property type="entry name" value="VOC_core"/>
</dbReference>
<reference evidence="2 3" key="1">
    <citation type="submission" date="2019-05" db="EMBL/GenBank/DDBJ databases">
        <title>We sequenced the genome of Paenibacillus hemerocallicola KCTC 33185 for further insight into its adaptation and study the phylogeny of Paenibacillus.</title>
        <authorList>
            <person name="Narsing Rao M.P."/>
        </authorList>
    </citation>
    <scope>NUCLEOTIDE SEQUENCE [LARGE SCALE GENOMIC DNA]</scope>
    <source>
        <strain evidence="2 3">KCTC 33185</strain>
    </source>
</reference>
<proteinExistence type="predicted"/>
<dbReference type="PROSITE" id="PS51819">
    <property type="entry name" value="VOC"/>
    <property type="match status" value="1"/>
</dbReference>
<protein>
    <submittedName>
        <fullName evidence="2">VOC family protein</fullName>
    </submittedName>
</protein>
<dbReference type="Pfam" id="PF00903">
    <property type="entry name" value="Glyoxalase"/>
    <property type="match status" value="1"/>
</dbReference>